<comment type="caution">
    <text evidence="4">The sequence shown here is derived from an EMBL/GenBank/DDBJ whole genome shotgun (WGS) entry which is preliminary data.</text>
</comment>
<dbReference type="Pfam" id="PF15301">
    <property type="entry name" value="SLAIN"/>
    <property type="match status" value="2"/>
</dbReference>
<evidence type="ECO:0000313" key="4">
    <source>
        <dbReference type="EMBL" id="KAK7925575.1"/>
    </source>
</evidence>
<dbReference type="GO" id="GO:0031122">
    <property type="term" value="P:cytoplasmic microtubule organization"/>
    <property type="evidence" value="ECO:0007669"/>
    <property type="project" value="TreeGrafter"/>
</dbReference>
<dbReference type="GO" id="GO:0007020">
    <property type="term" value="P:microtubule nucleation"/>
    <property type="evidence" value="ECO:0007669"/>
    <property type="project" value="TreeGrafter"/>
</dbReference>
<feature type="region of interest" description="Disordered" evidence="3">
    <location>
        <begin position="274"/>
        <end position="304"/>
    </location>
</feature>
<feature type="compositionally biased region" description="Polar residues" evidence="3">
    <location>
        <begin position="275"/>
        <end position="303"/>
    </location>
</feature>
<dbReference type="PANTHER" id="PTHR22406">
    <property type="entry name" value="NASCENT POLYPEPTIDE-ASSOCIATED COMPLEX SUBUNIT ALPHA, MUSCLE-SPECIFIC FORM"/>
    <property type="match status" value="1"/>
</dbReference>
<name>A0AAW0PN88_9GOBI</name>
<keyword evidence="2" id="KW-0175">Coiled coil</keyword>
<proteinExistence type="inferred from homology"/>
<evidence type="ECO:0000256" key="3">
    <source>
        <dbReference type="SAM" id="MobiDB-lite"/>
    </source>
</evidence>
<evidence type="ECO:0008006" key="6">
    <source>
        <dbReference type="Google" id="ProtNLM"/>
    </source>
</evidence>
<dbReference type="GO" id="GO:0031116">
    <property type="term" value="P:positive regulation of microtubule polymerization"/>
    <property type="evidence" value="ECO:0007669"/>
    <property type="project" value="TreeGrafter"/>
</dbReference>
<feature type="region of interest" description="Disordered" evidence="3">
    <location>
        <begin position="234"/>
        <end position="261"/>
    </location>
</feature>
<dbReference type="Proteomes" id="UP001460270">
    <property type="component" value="Unassembled WGS sequence"/>
</dbReference>
<evidence type="ECO:0000256" key="1">
    <source>
        <dbReference type="ARBA" id="ARBA00006652"/>
    </source>
</evidence>
<comment type="similarity">
    <text evidence="1">Belongs to the SLAIN motif-containing family.</text>
</comment>
<dbReference type="EMBL" id="JBBPFD010000005">
    <property type="protein sequence ID" value="KAK7925575.1"/>
    <property type="molecule type" value="Genomic_DNA"/>
</dbReference>
<dbReference type="GO" id="GO:0035371">
    <property type="term" value="C:microtubule plus-end"/>
    <property type="evidence" value="ECO:0007669"/>
    <property type="project" value="TreeGrafter"/>
</dbReference>
<protein>
    <recommendedName>
        <fullName evidence="6">SLAIN motif-containing protein-like</fullName>
    </recommendedName>
</protein>
<dbReference type="InterPro" id="IPR026179">
    <property type="entry name" value="Slain"/>
</dbReference>
<feature type="region of interest" description="Disordered" evidence="3">
    <location>
        <begin position="203"/>
        <end position="222"/>
    </location>
</feature>
<dbReference type="PANTHER" id="PTHR22406:SF5">
    <property type="entry name" value="SLAIN MOTIF-CONTAINING PROTEIN-LIKE"/>
    <property type="match status" value="1"/>
</dbReference>
<dbReference type="AlphaFoldDB" id="A0AAW0PN88"/>
<sequence>MDGNSNPYCNYWMQSYSGSYAMDARIRLETLKSGSSSPVPTMNESFYSYDFSKDIWEIGKNELSALDSVDLIDVEVEEEDEETWLYVSPKESAFVEKTESSLRWCRHVLDNHSPEMEAACVKLINRLNSKLCCETRHPGLQQTGSSLDLPIDQTFSFDVSFDSFGNNSDHKNLDKPLDYKLQNITDVYDLARIQEASLRQENVYTPRSPESPPTLPLCSNTSATNTYNITNRHRKEASSCSASVSEGQQARINTEKNSLSPKVTRLHQYKMLKRAQNQGDSSKSSSPMRTSLRSLQAVRSSRSLDNDDYSLDQILHPRLGR</sequence>
<evidence type="ECO:0000313" key="5">
    <source>
        <dbReference type="Proteomes" id="UP001460270"/>
    </source>
</evidence>
<feature type="compositionally biased region" description="Polar residues" evidence="3">
    <location>
        <begin position="238"/>
        <end position="261"/>
    </location>
</feature>
<evidence type="ECO:0000256" key="2">
    <source>
        <dbReference type="ARBA" id="ARBA00023054"/>
    </source>
</evidence>
<gene>
    <name evidence="4" type="ORF">WMY93_007885</name>
</gene>
<accession>A0AAW0PN88</accession>
<reference evidence="5" key="1">
    <citation type="submission" date="2024-04" db="EMBL/GenBank/DDBJ databases">
        <title>Salinicola lusitanus LLJ914,a marine bacterium isolated from the Okinawa Trough.</title>
        <authorList>
            <person name="Li J."/>
        </authorList>
    </citation>
    <scope>NUCLEOTIDE SEQUENCE [LARGE SCALE GENOMIC DNA]</scope>
</reference>
<organism evidence="4 5">
    <name type="scientific">Mugilogobius chulae</name>
    <name type="common">yellowstripe goby</name>
    <dbReference type="NCBI Taxonomy" id="88201"/>
    <lineage>
        <taxon>Eukaryota</taxon>
        <taxon>Metazoa</taxon>
        <taxon>Chordata</taxon>
        <taxon>Craniata</taxon>
        <taxon>Vertebrata</taxon>
        <taxon>Euteleostomi</taxon>
        <taxon>Actinopterygii</taxon>
        <taxon>Neopterygii</taxon>
        <taxon>Teleostei</taxon>
        <taxon>Neoteleostei</taxon>
        <taxon>Acanthomorphata</taxon>
        <taxon>Gobiaria</taxon>
        <taxon>Gobiiformes</taxon>
        <taxon>Gobioidei</taxon>
        <taxon>Gobiidae</taxon>
        <taxon>Gobionellinae</taxon>
        <taxon>Mugilogobius</taxon>
    </lineage>
</organism>
<keyword evidence="5" id="KW-1185">Reference proteome</keyword>